<feature type="binding site" evidence="12">
    <location>
        <position position="23"/>
    </location>
    <ligand>
        <name>a divalent metal cation</name>
        <dbReference type="ChEBI" id="CHEBI:60240"/>
    </ligand>
</feature>
<dbReference type="AlphaFoldDB" id="A0A0G1KCI1"/>
<dbReference type="InterPro" id="IPR001352">
    <property type="entry name" value="RNase_HII/HIII"/>
</dbReference>
<comment type="cofactor">
    <cofactor evidence="12">
        <name>Mn(2+)</name>
        <dbReference type="ChEBI" id="CHEBI:29035"/>
    </cofactor>
    <cofactor evidence="12">
        <name>Mg(2+)</name>
        <dbReference type="ChEBI" id="CHEBI:18420"/>
    </cofactor>
    <text evidence="12">Manganese or magnesium. Binds 1 divalent metal ion per monomer in the absence of substrate. May bind a second metal ion after substrate binding.</text>
</comment>
<dbReference type="GO" id="GO:0046872">
    <property type="term" value="F:metal ion binding"/>
    <property type="evidence" value="ECO:0007669"/>
    <property type="project" value="UniProtKB-KW"/>
</dbReference>
<evidence type="ECO:0000313" key="16">
    <source>
        <dbReference type="Proteomes" id="UP000034128"/>
    </source>
</evidence>
<evidence type="ECO:0000256" key="8">
    <source>
        <dbReference type="ARBA" id="ARBA00022723"/>
    </source>
</evidence>
<comment type="function">
    <text evidence="3 13">Endonuclease that specifically degrades the RNA of RNA-DNA hybrids.</text>
</comment>
<evidence type="ECO:0000313" key="15">
    <source>
        <dbReference type="EMBL" id="KKT45499.1"/>
    </source>
</evidence>
<keyword evidence="10 12" id="KW-0378">Hydrolase</keyword>
<dbReference type="InterPro" id="IPR024567">
    <property type="entry name" value="RNase_HII/HIII_dom"/>
</dbReference>
<evidence type="ECO:0000256" key="9">
    <source>
        <dbReference type="ARBA" id="ARBA00022759"/>
    </source>
</evidence>
<comment type="catalytic activity">
    <reaction evidence="1 12 13">
        <text>Endonucleolytic cleavage to 5'-phosphomonoester.</text>
        <dbReference type="EC" id="3.1.26.4"/>
    </reaction>
</comment>
<dbReference type="GO" id="GO:0004523">
    <property type="term" value="F:RNA-DNA hybrid ribonuclease activity"/>
    <property type="evidence" value="ECO:0007669"/>
    <property type="project" value="UniProtKB-UniRule"/>
</dbReference>
<organism evidence="15 16">
    <name type="scientific">candidate division WWE3 bacterium GW2011_GWA2_44_16</name>
    <dbReference type="NCBI Taxonomy" id="1619110"/>
    <lineage>
        <taxon>Bacteria</taxon>
        <taxon>Katanobacteria</taxon>
    </lineage>
</organism>
<proteinExistence type="inferred from homology"/>
<evidence type="ECO:0000259" key="14">
    <source>
        <dbReference type="PROSITE" id="PS51975"/>
    </source>
</evidence>
<sequence length="220" mass="24347">MNRLSFEHNLFNKGVELIAGVDEVGRGALAGPMVAGAVILDKNVLLRVHEILTNNDVVPAEVQELQKYTLIKDSKLLTPKKREGLAGFIKSVCVSWSVFQISPQEIDTYNIPSCTQKAFYGVIKGLSVQPDHILTDAFRITAFPELIQTNIVGGDNLSLTIGAASIVAKVFRDSLMMDLSTDPTYACYEFYRHKGYGTKLHFAKIAQYGISPLHRKSFIL</sequence>
<dbReference type="InterPro" id="IPR036397">
    <property type="entry name" value="RNaseH_sf"/>
</dbReference>
<name>A0A0G1KCI1_UNCKA</name>
<evidence type="ECO:0000256" key="2">
    <source>
        <dbReference type="ARBA" id="ARBA00001946"/>
    </source>
</evidence>
<keyword evidence="6" id="KW-0963">Cytoplasm</keyword>
<evidence type="ECO:0000256" key="13">
    <source>
        <dbReference type="RuleBase" id="RU003515"/>
    </source>
</evidence>
<dbReference type="NCBIfam" id="NF000595">
    <property type="entry name" value="PRK00015.1-3"/>
    <property type="match status" value="1"/>
</dbReference>
<comment type="subcellular location">
    <subcellularLocation>
        <location evidence="4">Cytoplasm</location>
    </subcellularLocation>
</comment>
<comment type="similarity">
    <text evidence="5 13">Belongs to the RNase HII family.</text>
</comment>
<dbReference type="GO" id="GO:0032299">
    <property type="term" value="C:ribonuclease H2 complex"/>
    <property type="evidence" value="ECO:0007669"/>
    <property type="project" value="TreeGrafter"/>
</dbReference>
<dbReference type="EMBL" id="LCIA01000004">
    <property type="protein sequence ID" value="KKT45499.1"/>
    <property type="molecule type" value="Genomic_DNA"/>
</dbReference>
<dbReference type="Proteomes" id="UP000034128">
    <property type="component" value="Unassembled WGS sequence"/>
</dbReference>
<feature type="domain" description="RNase H type-2" evidence="14">
    <location>
        <begin position="16"/>
        <end position="220"/>
    </location>
</feature>
<dbReference type="STRING" id="1619110.UW36_C0004G0001"/>
<gene>
    <name evidence="15" type="ORF">UW36_C0004G0001</name>
</gene>
<evidence type="ECO:0000256" key="1">
    <source>
        <dbReference type="ARBA" id="ARBA00000077"/>
    </source>
</evidence>
<dbReference type="PATRIC" id="fig|1619110.3.peg.181"/>
<evidence type="ECO:0000256" key="3">
    <source>
        <dbReference type="ARBA" id="ARBA00004065"/>
    </source>
</evidence>
<protein>
    <recommendedName>
        <fullName evidence="13">Ribonuclease</fullName>
        <ecNumber evidence="13">3.1.26.4</ecNumber>
    </recommendedName>
</protein>
<comment type="caution">
    <text evidence="15">The sequence shown here is derived from an EMBL/GenBank/DDBJ whole genome shotgun (WGS) entry which is preliminary data.</text>
</comment>
<evidence type="ECO:0000256" key="12">
    <source>
        <dbReference type="PROSITE-ProRule" id="PRU01319"/>
    </source>
</evidence>
<evidence type="ECO:0000256" key="11">
    <source>
        <dbReference type="ARBA" id="ARBA00023211"/>
    </source>
</evidence>
<evidence type="ECO:0000256" key="4">
    <source>
        <dbReference type="ARBA" id="ARBA00004496"/>
    </source>
</evidence>
<evidence type="ECO:0000256" key="7">
    <source>
        <dbReference type="ARBA" id="ARBA00022722"/>
    </source>
</evidence>
<dbReference type="Pfam" id="PF01351">
    <property type="entry name" value="RNase_HII"/>
    <property type="match status" value="1"/>
</dbReference>
<dbReference type="InterPro" id="IPR022898">
    <property type="entry name" value="RNase_HII"/>
</dbReference>
<keyword evidence="8 12" id="KW-0479">Metal-binding</keyword>
<dbReference type="EC" id="3.1.26.4" evidence="13"/>
<dbReference type="SUPFAM" id="SSF53098">
    <property type="entry name" value="Ribonuclease H-like"/>
    <property type="match status" value="1"/>
</dbReference>
<comment type="cofactor">
    <cofactor evidence="2">
        <name>Mg(2+)</name>
        <dbReference type="ChEBI" id="CHEBI:18420"/>
    </cofactor>
</comment>
<dbReference type="Gene3D" id="3.30.420.10">
    <property type="entry name" value="Ribonuclease H-like superfamily/Ribonuclease H"/>
    <property type="match status" value="1"/>
</dbReference>
<feature type="binding site" evidence="12">
    <location>
        <position position="136"/>
    </location>
    <ligand>
        <name>a divalent metal cation</name>
        <dbReference type="ChEBI" id="CHEBI:60240"/>
    </ligand>
</feature>
<dbReference type="GO" id="GO:0005737">
    <property type="term" value="C:cytoplasm"/>
    <property type="evidence" value="ECO:0007669"/>
    <property type="project" value="UniProtKB-SubCell"/>
</dbReference>
<keyword evidence="11" id="KW-0464">Manganese</keyword>
<evidence type="ECO:0000256" key="10">
    <source>
        <dbReference type="ARBA" id="ARBA00022801"/>
    </source>
</evidence>
<keyword evidence="7 12" id="KW-0540">Nuclease</keyword>
<dbReference type="GO" id="GO:0006298">
    <property type="term" value="P:mismatch repair"/>
    <property type="evidence" value="ECO:0007669"/>
    <property type="project" value="TreeGrafter"/>
</dbReference>
<dbReference type="InterPro" id="IPR012337">
    <property type="entry name" value="RNaseH-like_sf"/>
</dbReference>
<dbReference type="PANTHER" id="PTHR10954:SF18">
    <property type="entry name" value="RIBONUCLEASE HII"/>
    <property type="match status" value="1"/>
</dbReference>
<feature type="binding site" evidence="12">
    <location>
        <position position="22"/>
    </location>
    <ligand>
        <name>a divalent metal cation</name>
        <dbReference type="ChEBI" id="CHEBI:60240"/>
    </ligand>
</feature>
<keyword evidence="9 12" id="KW-0255">Endonuclease</keyword>
<evidence type="ECO:0000256" key="5">
    <source>
        <dbReference type="ARBA" id="ARBA00007383"/>
    </source>
</evidence>
<dbReference type="GO" id="GO:0043137">
    <property type="term" value="P:DNA replication, removal of RNA primer"/>
    <property type="evidence" value="ECO:0007669"/>
    <property type="project" value="TreeGrafter"/>
</dbReference>
<dbReference type="GO" id="GO:0003723">
    <property type="term" value="F:RNA binding"/>
    <property type="evidence" value="ECO:0007669"/>
    <property type="project" value="UniProtKB-UniRule"/>
</dbReference>
<reference evidence="15 16" key="1">
    <citation type="journal article" date="2015" name="Nature">
        <title>rRNA introns, odd ribosomes, and small enigmatic genomes across a large radiation of phyla.</title>
        <authorList>
            <person name="Brown C.T."/>
            <person name="Hug L.A."/>
            <person name="Thomas B.C."/>
            <person name="Sharon I."/>
            <person name="Castelle C.J."/>
            <person name="Singh A."/>
            <person name="Wilkins M.J."/>
            <person name="Williams K.H."/>
            <person name="Banfield J.F."/>
        </authorList>
    </citation>
    <scope>NUCLEOTIDE SEQUENCE [LARGE SCALE GENOMIC DNA]</scope>
</reference>
<dbReference type="PROSITE" id="PS51975">
    <property type="entry name" value="RNASE_H_2"/>
    <property type="match status" value="1"/>
</dbReference>
<dbReference type="CDD" id="cd07182">
    <property type="entry name" value="RNase_HII_bacteria_HII_like"/>
    <property type="match status" value="1"/>
</dbReference>
<dbReference type="PANTHER" id="PTHR10954">
    <property type="entry name" value="RIBONUCLEASE H2 SUBUNIT A"/>
    <property type="match status" value="1"/>
</dbReference>
<accession>A0A0G1KCI1</accession>
<evidence type="ECO:0000256" key="6">
    <source>
        <dbReference type="ARBA" id="ARBA00022490"/>
    </source>
</evidence>